<reference evidence="2 3" key="1">
    <citation type="submission" date="2018-02" db="EMBL/GenBank/DDBJ databases">
        <title>novel marine gammaproteobacteria from coastal saline agro ecosystem.</title>
        <authorList>
            <person name="Krishnan R."/>
            <person name="Ramesh Kumar N."/>
        </authorList>
    </citation>
    <scope>NUCLEOTIDE SEQUENCE [LARGE SCALE GENOMIC DNA]</scope>
    <source>
        <strain evidence="2 3">228</strain>
    </source>
</reference>
<gene>
    <name evidence="2" type="ORF">C4K68_05395</name>
</gene>
<dbReference type="InterPro" id="IPR029052">
    <property type="entry name" value="Metallo-depent_PP-like"/>
</dbReference>
<dbReference type="InterPro" id="IPR038607">
    <property type="entry name" value="PhoD-like_sf"/>
</dbReference>
<dbReference type="SUPFAM" id="SSF56300">
    <property type="entry name" value="Metallo-dependent phosphatases"/>
    <property type="match status" value="1"/>
</dbReference>
<dbReference type="PANTHER" id="PTHR46689:SF1">
    <property type="entry name" value="PHOD-LIKE PHOSPHATASE DOMAIN-CONTAINING PROTEIN"/>
    <property type="match status" value="1"/>
</dbReference>
<dbReference type="OrthoDB" id="9795624at2"/>
<comment type="caution">
    <text evidence="2">The sequence shown here is derived from an EMBL/GenBank/DDBJ whole genome shotgun (WGS) entry which is preliminary data.</text>
</comment>
<dbReference type="Gene3D" id="3.60.21.70">
    <property type="entry name" value="PhoD-like phosphatase"/>
    <property type="match status" value="1"/>
</dbReference>
<dbReference type="AlphaFoldDB" id="A0A2S5KUT4"/>
<name>A0A2S5KUT4_9PROT</name>
<organism evidence="2 3">
    <name type="scientific">Proteobacteria bacterium 228</name>
    <dbReference type="NCBI Taxonomy" id="2083153"/>
    <lineage>
        <taxon>Bacteria</taxon>
        <taxon>Pseudomonadati</taxon>
        <taxon>Pseudomonadota</taxon>
    </lineage>
</organism>
<feature type="domain" description="PhoD-like phosphatase" evidence="1">
    <location>
        <begin position="360"/>
        <end position="450"/>
    </location>
</feature>
<dbReference type="InterPro" id="IPR043904">
    <property type="entry name" value="PhoD_2-like"/>
</dbReference>
<evidence type="ECO:0000313" key="3">
    <source>
        <dbReference type="Proteomes" id="UP000238196"/>
    </source>
</evidence>
<protein>
    <submittedName>
        <fullName evidence="2">Phosphodiesterase</fullName>
    </submittedName>
</protein>
<evidence type="ECO:0000313" key="2">
    <source>
        <dbReference type="EMBL" id="PPC78483.1"/>
    </source>
</evidence>
<dbReference type="CDD" id="cd07389">
    <property type="entry name" value="MPP_PhoD"/>
    <property type="match status" value="1"/>
</dbReference>
<dbReference type="EMBL" id="PRLP01000015">
    <property type="protein sequence ID" value="PPC78483.1"/>
    <property type="molecule type" value="Genomic_DNA"/>
</dbReference>
<proteinExistence type="predicted"/>
<dbReference type="GO" id="GO:0016020">
    <property type="term" value="C:membrane"/>
    <property type="evidence" value="ECO:0007669"/>
    <property type="project" value="TreeGrafter"/>
</dbReference>
<sequence length="518" mass="58787">MAGKNNDQGVNRMAIRLGPVLQFRGCTGSTWRFSALIVTDIGDDIPPLKTVSPLQQGNTVHLADIPFSNPRYRAWRMELNAAPGSGLVTFELAGKRYPVHIPAVGQAPKMAYVSCNGFSDPKLMKSVTHPNANWSRMRSQHDEQGYHLLLMGGDQVYSDSIWGKVSALKGWLEKSVDQRQKVKLGNAALNQIDSFFAELYIERWAQQEPAAMLAAVPTVMMWDDHDIMDGWGSYPEKLHGSDVHKGIFTAARRYFHLFQQQLKDGGNEVHPASIDGTMNLQFAGLGNVSMLALDLRSERQPKPMQIIAPDSWDKIYAWLEGWQPQTAHEPEPQHLLILSSIPLAYLDLSYLESLLQTLPGQQELEDDLLDHWRSEAHRQERLRFIHRLFDLATEKHCRITLLSGDVHVGAYAVIESQLARHKEQGKALYQLVSSGVVHPVPPALVRYVLESVAGRQELVEKDIRARQLPLTRKGNYLLGQRNWLSIEPDEEAQKGRLWCKWYQEDEDEPICKVINWRE</sequence>
<dbReference type="Proteomes" id="UP000238196">
    <property type="component" value="Unassembled WGS sequence"/>
</dbReference>
<accession>A0A2S5KUT4</accession>
<dbReference type="Pfam" id="PF19050">
    <property type="entry name" value="PhoD_2"/>
    <property type="match status" value="2"/>
</dbReference>
<dbReference type="InterPro" id="IPR018946">
    <property type="entry name" value="PhoD-like_MPP"/>
</dbReference>
<dbReference type="PANTHER" id="PTHR46689">
    <property type="entry name" value="MEMBRANE PROTEIN, PUTATIVE-RELATED"/>
    <property type="match status" value="1"/>
</dbReference>
<evidence type="ECO:0000259" key="1">
    <source>
        <dbReference type="Pfam" id="PF19050"/>
    </source>
</evidence>
<feature type="domain" description="PhoD-like phosphatase" evidence="1">
    <location>
        <begin position="137"/>
        <end position="358"/>
    </location>
</feature>